<evidence type="ECO:0000313" key="3">
    <source>
        <dbReference type="Proteomes" id="UP000247647"/>
    </source>
</evidence>
<dbReference type="EMBL" id="KZ821456">
    <property type="protein sequence ID" value="PYH35580.1"/>
    <property type="molecule type" value="Genomic_DNA"/>
</dbReference>
<evidence type="ECO:0000256" key="1">
    <source>
        <dbReference type="SAM" id="SignalP"/>
    </source>
</evidence>
<protein>
    <recommendedName>
        <fullName evidence="4">Alpha/beta-hydrolase</fullName>
    </recommendedName>
</protein>
<proteinExistence type="predicted"/>
<evidence type="ECO:0000313" key="2">
    <source>
        <dbReference type="EMBL" id="PYH35580.1"/>
    </source>
</evidence>
<evidence type="ECO:0008006" key="4">
    <source>
        <dbReference type="Google" id="ProtNLM"/>
    </source>
</evidence>
<organism evidence="2 3">
    <name type="scientific">Aspergillus neoniger (strain CBS 115656)</name>
    <dbReference type="NCBI Taxonomy" id="1448310"/>
    <lineage>
        <taxon>Eukaryota</taxon>
        <taxon>Fungi</taxon>
        <taxon>Dikarya</taxon>
        <taxon>Ascomycota</taxon>
        <taxon>Pezizomycotina</taxon>
        <taxon>Eurotiomycetes</taxon>
        <taxon>Eurotiomycetidae</taxon>
        <taxon>Eurotiales</taxon>
        <taxon>Aspergillaceae</taxon>
        <taxon>Aspergillus</taxon>
        <taxon>Aspergillus subgen. Circumdati</taxon>
    </lineage>
</organism>
<keyword evidence="1" id="KW-0732">Signal</keyword>
<name>A0A318YUC9_ASPNB</name>
<reference evidence="2" key="1">
    <citation type="submission" date="2016-12" db="EMBL/GenBank/DDBJ databases">
        <title>The genomes of Aspergillus section Nigri reveals drivers in fungal speciation.</title>
        <authorList>
            <consortium name="DOE Joint Genome Institute"/>
            <person name="Vesth T.C."/>
            <person name="Nybo J."/>
            <person name="Theobald S."/>
            <person name="Brandl J."/>
            <person name="Frisvad J.C."/>
            <person name="Nielsen K.F."/>
            <person name="Lyhne E.K."/>
            <person name="Kogle M.E."/>
            <person name="Kuo A."/>
            <person name="Riley R."/>
            <person name="Clum A."/>
            <person name="Nolan M."/>
            <person name="Lipzen A."/>
            <person name="Salamov A."/>
            <person name="Henrissat B."/>
            <person name="Wiebenga A."/>
            <person name="De Vries R.P."/>
            <person name="Grigoriev I.V."/>
            <person name="Mortensen U.H."/>
            <person name="Andersen M.R."/>
            <person name="Baker S.E."/>
        </authorList>
    </citation>
    <scope>NUCLEOTIDE SEQUENCE [LARGE SCALE GENOMIC DNA]</scope>
    <source>
        <strain evidence="2">CBS 115656</strain>
    </source>
</reference>
<feature type="chain" id="PRO_5016360350" description="Alpha/beta-hydrolase" evidence="1">
    <location>
        <begin position="25"/>
        <end position="372"/>
    </location>
</feature>
<dbReference type="SUPFAM" id="SSF53474">
    <property type="entry name" value="alpha/beta-Hydrolases"/>
    <property type="match status" value="1"/>
</dbReference>
<keyword evidence="3" id="KW-1185">Reference proteome</keyword>
<dbReference type="GeneID" id="37130165"/>
<gene>
    <name evidence="2" type="ORF">BO87DRAFT_434305</name>
</gene>
<dbReference type="RefSeq" id="XP_025481058.1">
    <property type="nucleotide sequence ID" value="XM_025627709.1"/>
</dbReference>
<sequence>MSRSCPSSLTTLAGLTLLAQLASASELPLPILKDFDDTGVLGGLYRPNTTSPRSRIGIYIMHAEQDYTSFVGCTELQERGFTVFCANTEASKPGYMSDINFEDMMLQANTGLAWLRNQTDIDKVIILGHSGGGAMMAQYQNIAENGVSACNGPEKLILASKLNQSLNIYNADNGFSNGTQSNFTSEFKKRFTKGIVARNNRVLEHAQNRLKETEKGNGMFGDDEPLIIPAALYLATNNLYISQDVRTLHHTTYPWTLLDKDGTTGQIIQSVRVPSGWVDVSNSWEQAAVKTTVRRFEGIEYDSTQMAPAASIKGISVPLLTINDTSIAFVQGAQHGIYPCTECESYPGEFGDTVKTCFNYVASWLSEQGRFL</sequence>
<dbReference type="Gene3D" id="3.40.50.1820">
    <property type="entry name" value="alpha/beta hydrolase"/>
    <property type="match status" value="1"/>
</dbReference>
<dbReference type="InterPro" id="IPR029058">
    <property type="entry name" value="AB_hydrolase_fold"/>
</dbReference>
<dbReference type="AlphaFoldDB" id="A0A318YUC9"/>
<accession>A0A318YUC9</accession>
<dbReference type="OrthoDB" id="5176563at2759"/>
<feature type="signal peptide" evidence="1">
    <location>
        <begin position="1"/>
        <end position="24"/>
    </location>
</feature>
<dbReference type="Proteomes" id="UP000247647">
    <property type="component" value="Unassembled WGS sequence"/>
</dbReference>